<reference evidence="1" key="1">
    <citation type="submission" date="2014-09" db="EMBL/GenBank/DDBJ databases">
        <authorList>
            <person name="Magalhaes I.L.F."/>
            <person name="Oliveira U."/>
            <person name="Santos F.R."/>
            <person name="Vidigal T.H.D.A."/>
            <person name="Brescovit A.D."/>
            <person name="Santos A.J."/>
        </authorList>
    </citation>
    <scope>NUCLEOTIDE SEQUENCE</scope>
    <source>
        <tissue evidence="1">Shoot tissue taken approximately 20 cm above the soil surface</tissue>
    </source>
</reference>
<proteinExistence type="predicted"/>
<accession>A0A0A9B100</accession>
<sequence length="51" mass="5757">MERWLHGTTLAVSGSLLVARAAARWSSVVAFTACPRLYWPLWRRPDNATTL</sequence>
<dbReference type="AlphaFoldDB" id="A0A0A9B100"/>
<reference evidence="1" key="2">
    <citation type="journal article" date="2015" name="Data Brief">
        <title>Shoot transcriptome of the giant reed, Arundo donax.</title>
        <authorList>
            <person name="Barrero R.A."/>
            <person name="Guerrero F.D."/>
            <person name="Moolhuijzen P."/>
            <person name="Goolsby J.A."/>
            <person name="Tidwell J."/>
            <person name="Bellgard S.E."/>
            <person name="Bellgard M.I."/>
        </authorList>
    </citation>
    <scope>NUCLEOTIDE SEQUENCE</scope>
    <source>
        <tissue evidence="1">Shoot tissue taken approximately 20 cm above the soil surface</tissue>
    </source>
</reference>
<dbReference type="EMBL" id="GBRH01244888">
    <property type="protein sequence ID" value="JAD53007.1"/>
    <property type="molecule type" value="Transcribed_RNA"/>
</dbReference>
<organism evidence="1">
    <name type="scientific">Arundo donax</name>
    <name type="common">Giant reed</name>
    <name type="synonym">Donax arundinaceus</name>
    <dbReference type="NCBI Taxonomy" id="35708"/>
    <lineage>
        <taxon>Eukaryota</taxon>
        <taxon>Viridiplantae</taxon>
        <taxon>Streptophyta</taxon>
        <taxon>Embryophyta</taxon>
        <taxon>Tracheophyta</taxon>
        <taxon>Spermatophyta</taxon>
        <taxon>Magnoliopsida</taxon>
        <taxon>Liliopsida</taxon>
        <taxon>Poales</taxon>
        <taxon>Poaceae</taxon>
        <taxon>PACMAD clade</taxon>
        <taxon>Arundinoideae</taxon>
        <taxon>Arundineae</taxon>
        <taxon>Arundo</taxon>
    </lineage>
</organism>
<evidence type="ECO:0000313" key="1">
    <source>
        <dbReference type="EMBL" id="JAD53007.1"/>
    </source>
</evidence>
<protein>
    <submittedName>
        <fullName evidence="1">Uncharacterized protein</fullName>
    </submittedName>
</protein>
<name>A0A0A9B100_ARUDO</name>